<dbReference type="PANTHER" id="PTHR23324:SF83">
    <property type="entry name" value="SEC14-LIKE PROTEIN 2"/>
    <property type="match status" value="1"/>
</dbReference>
<dbReference type="AlphaFoldDB" id="A0A8X6P9C7"/>
<name>A0A8X6P9C7_NEPPI</name>
<dbReference type="Gene3D" id="3.40.525.10">
    <property type="entry name" value="CRAL-TRIO lipid binding domain"/>
    <property type="match status" value="1"/>
</dbReference>
<reference evidence="3" key="1">
    <citation type="submission" date="2020-08" db="EMBL/GenBank/DDBJ databases">
        <title>Multicomponent nature underlies the extraordinary mechanical properties of spider dragline silk.</title>
        <authorList>
            <person name="Kono N."/>
            <person name="Nakamura H."/>
            <person name="Mori M."/>
            <person name="Yoshida Y."/>
            <person name="Ohtoshi R."/>
            <person name="Malay A.D."/>
            <person name="Moran D.A.P."/>
            <person name="Tomita M."/>
            <person name="Numata K."/>
            <person name="Arakawa K."/>
        </authorList>
    </citation>
    <scope>NUCLEOTIDE SEQUENCE</scope>
</reference>
<dbReference type="SUPFAM" id="SSF46938">
    <property type="entry name" value="CRAL/TRIO N-terminal domain"/>
    <property type="match status" value="1"/>
</dbReference>
<dbReference type="InterPro" id="IPR001251">
    <property type="entry name" value="CRAL-TRIO_dom"/>
</dbReference>
<organism evidence="3 4">
    <name type="scientific">Nephila pilipes</name>
    <name type="common">Giant wood spider</name>
    <name type="synonym">Nephila maculata</name>
    <dbReference type="NCBI Taxonomy" id="299642"/>
    <lineage>
        <taxon>Eukaryota</taxon>
        <taxon>Metazoa</taxon>
        <taxon>Ecdysozoa</taxon>
        <taxon>Arthropoda</taxon>
        <taxon>Chelicerata</taxon>
        <taxon>Arachnida</taxon>
        <taxon>Araneae</taxon>
        <taxon>Araneomorphae</taxon>
        <taxon>Entelegynae</taxon>
        <taxon>Araneoidea</taxon>
        <taxon>Nephilidae</taxon>
        <taxon>Nephila</taxon>
    </lineage>
</organism>
<feature type="domain" description="GOLD" evidence="2">
    <location>
        <begin position="283"/>
        <end position="389"/>
    </location>
</feature>
<dbReference type="PROSITE" id="PS50191">
    <property type="entry name" value="CRAL_TRIO"/>
    <property type="match status" value="1"/>
</dbReference>
<dbReference type="Pfam" id="PF00650">
    <property type="entry name" value="CRAL_TRIO"/>
    <property type="match status" value="1"/>
</dbReference>
<dbReference type="SMART" id="SM01100">
    <property type="entry name" value="CRAL_TRIO_N"/>
    <property type="match status" value="1"/>
</dbReference>
<sequence length="397" mass="46742">MAELKMSLFPNITVEEKNIMEELRRRTIDDISPKLLEDKSLFFRFCKARDFNLKEAENMLRKHIIWRKEMQLDSFLTDYKPPEVLKKYFCYNFLCFDKEGGVVRYLDYGQTDIAGLWNSAKKIDVFKYVVLCLERDVEALKQHSKKIGKLAYQITYIDNFSNLTFANATHMKNIETLLYYLKIYLDNYPERIKRVIIINANSSFSFLFSIVKNIVPSAVLSKVLFFKAEGWKEELLKIIDADDLPVFLGGNKTDPDGNPLCNNFIIHGQKIPENYYLCNYERKLSLASDAKKLIVSRSSKEEISFDVSKMGSLLEWEFETKNRDIDFSLYLKENELGDRVELIRKQRIDTCYDTEKGCFKCEKLGIYTIAFDNTYSWIHQKEIYFRTRLRVAPEAEN</sequence>
<evidence type="ECO:0000313" key="3">
    <source>
        <dbReference type="EMBL" id="GFT55215.1"/>
    </source>
</evidence>
<dbReference type="SMART" id="SM00516">
    <property type="entry name" value="SEC14"/>
    <property type="match status" value="1"/>
</dbReference>
<dbReference type="Gene3D" id="2.60.120.680">
    <property type="entry name" value="GOLD domain"/>
    <property type="match status" value="1"/>
</dbReference>
<dbReference type="CDD" id="cd00170">
    <property type="entry name" value="SEC14"/>
    <property type="match status" value="1"/>
</dbReference>
<dbReference type="PANTHER" id="PTHR23324">
    <property type="entry name" value="SEC14 RELATED PROTEIN"/>
    <property type="match status" value="1"/>
</dbReference>
<dbReference type="InterPro" id="IPR036865">
    <property type="entry name" value="CRAL-TRIO_dom_sf"/>
</dbReference>
<feature type="domain" description="CRAL-TRIO" evidence="1">
    <location>
        <begin position="81"/>
        <end position="256"/>
    </location>
</feature>
<gene>
    <name evidence="3" type="primary">Sec14l4</name>
    <name evidence="3" type="ORF">NPIL_611581</name>
</gene>
<evidence type="ECO:0000259" key="2">
    <source>
        <dbReference type="PROSITE" id="PS50866"/>
    </source>
</evidence>
<dbReference type="InterPro" id="IPR036598">
    <property type="entry name" value="GOLD_dom_sf"/>
</dbReference>
<evidence type="ECO:0000313" key="4">
    <source>
        <dbReference type="Proteomes" id="UP000887013"/>
    </source>
</evidence>
<dbReference type="InterPro" id="IPR011074">
    <property type="entry name" value="CRAL/TRIO_N_dom"/>
</dbReference>
<comment type="caution">
    <text evidence="3">The sequence shown here is derived from an EMBL/GenBank/DDBJ whole genome shotgun (WGS) entry which is preliminary data.</text>
</comment>
<dbReference type="SUPFAM" id="SSF52087">
    <property type="entry name" value="CRAL/TRIO domain"/>
    <property type="match status" value="1"/>
</dbReference>
<accession>A0A8X6P9C7</accession>
<dbReference type="EMBL" id="BMAW01066488">
    <property type="protein sequence ID" value="GFT55215.1"/>
    <property type="molecule type" value="Genomic_DNA"/>
</dbReference>
<protein>
    <submittedName>
        <fullName evidence="3">SEC14-like protein 4</fullName>
    </submittedName>
</protein>
<dbReference type="PROSITE" id="PS50866">
    <property type="entry name" value="GOLD"/>
    <property type="match status" value="1"/>
</dbReference>
<dbReference type="InterPro" id="IPR009038">
    <property type="entry name" value="GOLD_dom"/>
</dbReference>
<keyword evidence="4" id="KW-1185">Reference proteome</keyword>
<dbReference type="InterPro" id="IPR051064">
    <property type="entry name" value="SEC14/CRAL-TRIO_domain"/>
</dbReference>
<dbReference type="OrthoDB" id="1434354at2759"/>
<evidence type="ECO:0000259" key="1">
    <source>
        <dbReference type="PROSITE" id="PS50191"/>
    </source>
</evidence>
<dbReference type="Proteomes" id="UP000887013">
    <property type="component" value="Unassembled WGS sequence"/>
</dbReference>
<dbReference type="Pfam" id="PF03765">
    <property type="entry name" value="CRAL_TRIO_N"/>
    <property type="match status" value="1"/>
</dbReference>
<dbReference type="InterPro" id="IPR036273">
    <property type="entry name" value="CRAL/TRIO_N_dom_sf"/>
</dbReference>
<proteinExistence type="predicted"/>
<dbReference type="GO" id="GO:0005737">
    <property type="term" value="C:cytoplasm"/>
    <property type="evidence" value="ECO:0007669"/>
    <property type="project" value="TreeGrafter"/>
</dbReference>
<dbReference type="SUPFAM" id="SSF101576">
    <property type="entry name" value="Supernatant protein factor (SPF), C-terminal domain"/>
    <property type="match status" value="1"/>
</dbReference>